<feature type="transmembrane region" description="Helical" evidence="1">
    <location>
        <begin position="46"/>
        <end position="66"/>
    </location>
</feature>
<keyword evidence="1" id="KW-0472">Membrane</keyword>
<proteinExistence type="predicted"/>
<dbReference type="EMBL" id="LS991949">
    <property type="protein sequence ID" value="SYV89837.1"/>
    <property type="molecule type" value="Genomic_DNA"/>
</dbReference>
<keyword evidence="1" id="KW-0812">Transmembrane</keyword>
<reference evidence="3" key="1">
    <citation type="submission" date="2018-06" db="EMBL/GenBank/DDBJ databases">
        <authorList>
            <consortium name="Pathogen Informatics"/>
        </authorList>
    </citation>
    <scope>NUCLEOTIDE SEQUENCE [LARGE SCALE GENOMIC DNA]</scope>
    <source>
        <strain evidence="3">NCTC10135</strain>
    </source>
</reference>
<evidence type="ECO:0000313" key="2">
    <source>
        <dbReference type="EMBL" id="SYV89837.1"/>
    </source>
</evidence>
<organism evidence="2 3">
    <name type="scientific">Metamycoplasma alkalescens</name>
    <dbReference type="NCBI Taxonomy" id="45363"/>
    <lineage>
        <taxon>Bacteria</taxon>
        <taxon>Bacillati</taxon>
        <taxon>Mycoplasmatota</taxon>
        <taxon>Mycoplasmoidales</taxon>
        <taxon>Metamycoplasmataceae</taxon>
        <taxon>Metamycoplasma</taxon>
    </lineage>
</organism>
<keyword evidence="1" id="KW-1133">Transmembrane helix</keyword>
<accession>A0A3B0P0J2</accession>
<gene>
    <name evidence="2" type="primary">secY_2</name>
    <name evidence="2" type="ORF">NCTC10135_00339</name>
</gene>
<feature type="transmembrane region" description="Helical" evidence="1">
    <location>
        <begin position="96"/>
        <end position="118"/>
    </location>
</feature>
<feature type="non-terminal residue" evidence="2">
    <location>
        <position position="128"/>
    </location>
</feature>
<dbReference type="Proteomes" id="UP000259864">
    <property type="component" value="Chromosome 1"/>
</dbReference>
<evidence type="ECO:0000256" key="1">
    <source>
        <dbReference type="SAM" id="Phobius"/>
    </source>
</evidence>
<dbReference type="Pfam" id="PF00344">
    <property type="entry name" value="SecY"/>
    <property type="match status" value="1"/>
</dbReference>
<dbReference type="AlphaFoldDB" id="A0A3B0P0J2"/>
<dbReference type="Gene3D" id="1.10.3370.10">
    <property type="entry name" value="SecY subunit domain"/>
    <property type="match status" value="1"/>
</dbReference>
<protein>
    <submittedName>
        <fullName evidence="2">Preprotein translocase subunit SecY</fullName>
    </submittedName>
</protein>
<dbReference type="GO" id="GO:0016020">
    <property type="term" value="C:membrane"/>
    <property type="evidence" value="ECO:0007669"/>
    <property type="project" value="InterPro"/>
</dbReference>
<dbReference type="KEGG" id="mala:NCTC10135_00339"/>
<evidence type="ECO:0000313" key="3">
    <source>
        <dbReference type="Proteomes" id="UP000259864"/>
    </source>
</evidence>
<dbReference type="SUPFAM" id="SSF103491">
    <property type="entry name" value="Preprotein translocase SecY subunit"/>
    <property type="match status" value="1"/>
</dbReference>
<dbReference type="InterPro" id="IPR002208">
    <property type="entry name" value="SecY/SEC61-alpha"/>
</dbReference>
<dbReference type="GO" id="GO:0015031">
    <property type="term" value="P:protein transport"/>
    <property type="evidence" value="ECO:0007669"/>
    <property type="project" value="InterPro"/>
</dbReference>
<dbReference type="InterPro" id="IPR023201">
    <property type="entry name" value="SecY_dom_sf"/>
</dbReference>
<name>A0A3B0P0J2_9BACT</name>
<sequence>MGNGTSLIIFVGIASSLIPTFRQAFEYYMPSVKNNNAIILKETLNFVVYLLAYLLVIFIVTFFSLAERRIPIQQVGAGLSKTEKELSYLPIKANPAGIMSVIFSMMILSLPTMIASLFNPDTSRYYQW</sequence>